<feature type="signal peptide" evidence="1">
    <location>
        <begin position="1"/>
        <end position="20"/>
    </location>
</feature>
<dbReference type="EMBL" id="NWSH01000179">
    <property type="protein sequence ID" value="PCG78694.1"/>
    <property type="molecule type" value="Genomic_DNA"/>
</dbReference>
<comment type="caution">
    <text evidence="2">The sequence shown here is derived from an EMBL/GenBank/DDBJ whole genome shotgun (WGS) entry which is preliminary data.</text>
</comment>
<feature type="chain" id="PRO_5013128023" description="Lipocalin/cytosolic fatty-acid binding domain-containing protein" evidence="1">
    <location>
        <begin position="21"/>
        <end position="429"/>
    </location>
</feature>
<organism evidence="2">
    <name type="scientific">Heliothis virescens</name>
    <name type="common">Tobacco budworm moth</name>
    <dbReference type="NCBI Taxonomy" id="7102"/>
    <lineage>
        <taxon>Eukaryota</taxon>
        <taxon>Metazoa</taxon>
        <taxon>Ecdysozoa</taxon>
        <taxon>Arthropoda</taxon>
        <taxon>Hexapoda</taxon>
        <taxon>Insecta</taxon>
        <taxon>Pterygota</taxon>
        <taxon>Neoptera</taxon>
        <taxon>Endopterygota</taxon>
        <taxon>Lepidoptera</taxon>
        <taxon>Glossata</taxon>
        <taxon>Ditrysia</taxon>
        <taxon>Noctuoidea</taxon>
        <taxon>Noctuidae</taxon>
        <taxon>Heliothinae</taxon>
        <taxon>Heliothis</taxon>
    </lineage>
</organism>
<name>A0A2A4K461_HELVI</name>
<gene>
    <name evidence="2" type="ORF">B5V51_3300</name>
</gene>
<keyword evidence="1" id="KW-0732">Signal</keyword>
<accession>A0A2A4K461</accession>
<protein>
    <recommendedName>
        <fullName evidence="3">Lipocalin/cytosolic fatty-acid binding domain-containing protein</fullName>
    </recommendedName>
</protein>
<evidence type="ECO:0008006" key="3">
    <source>
        <dbReference type="Google" id="ProtNLM"/>
    </source>
</evidence>
<dbReference type="AlphaFoldDB" id="A0A2A4K461"/>
<reference evidence="2" key="1">
    <citation type="submission" date="2017-09" db="EMBL/GenBank/DDBJ databases">
        <title>Contemporary evolution of a Lepidopteran species, Heliothis virescens, in response to modern agricultural practices.</title>
        <authorList>
            <person name="Fritz M.L."/>
            <person name="Deyonke A.M."/>
            <person name="Papanicolaou A."/>
            <person name="Micinski S."/>
            <person name="Westbrook J."/>
            <person name="Gould F."/>
        </authorList>
    </citation>
    <scope>NUCLEOTIDE SEQUENCE [LARGE SCALE GENOMIC DNA]</scope>
    <source>
        <strain evidence="2">HvINT-</strain>
        <tissue evidence="2">Whole body</tissue>
    </source>
</reference>
<sequence>MSSTVTFIFTVLVLNAAVDAVAHHSHDKSDRHEKPEKHPTCQEFTQGLSFNDSQAIGSWHLLHIRREKTQGGNDNHCVQFSAVNDQERKDLKEWLGKYVENLKWENLVLKMQIPCASLKTNKTRDYYLEKLEGDGSYRTLQMPPSTAKLDLAEFHRYPMRLKVVEGQYLGMMDCHEKFVFILGKQPPEGKEIDEKLKKMIEVYWPEELSLPQLPVRSPAPDMSSTVTFIFTVLVLNAAVDAVAHHSHDKSDRHEKPEKHPTCQEFTQGLSFNDSQAIGSWHLLHIRREKTQGGNDNHCVQFSAVNDQERKDLKEWLGKYVENLKWENLVLKMQIPCASLKTNKTRDYYLEKLEGDGSYRTLQMPPSTAKLDLAEFHRYPMRLKVVEGQYLGMMDCHEKFVFILGKQPPEGKEIDEKLKKMIEVYWPEEL</sequence>
<evidence type="ECO:0000313" key="2">
    <source>
        <dbReference type="EMBL" id="PCG78694.1"/>
    </source>
</evidence>
<evidence type="ECO:0000256" key="1">
    <source>
        <dbReference type="SAM" id="SignalP"/>
    </source>
</evidence>
<proteinExistence type="predicted"/>